<keyword evidence="4 6" id="KW-0804">Transcription</keyword>
<reference evidence="8" key="1">
    <citation type="submission" date="2015-12" db="EMBL/GenBank/DDBJ databases">
        <title>Update maize B73 reference genome by single molecule sequencing technologies.</title>
        <authorList>
            <consortium name="Maize Genome Sequencing Project"/>
            <person name="Ware D."/>
        </authorList>
    </citation>
    <scope>NUCLEOTIDE SEQUENCE [LARGE SCALE GENOMIC DNA]</scope>
    <source>
        <tissue evidence="8">Seedling</tissue>
    </source>
</reference>
<feature type="domain" description="Enhancer of polycomb-like N-terminal" evidence="7">
    <location>
        <begin position="73"/>
        <end position="167"/>
    </location>
</feature>
<keyword evidence="5 6" id="KW-0539">Nucleus</keyword>
<dbReference type="EMBL" id="CM007649">
    <property type="protein sequence ID" value="ONM29422.1"/>
    <property type="molecule type" value="Genomic_DNA"/>
</dbReference>
<evidence type="ECO:0000256" key="6">
    <source>
        <dbReference type="RuleBase" id="RU361124"/>
    </source>
</evidence>
<dbReference type="GO" id="GO:0005634">
    <property type="term" value="C:nucleus"/>
    <property type="evidence" value="ECO:0007669"/>
    <property type="project" value="UniProtKB-SubCell"/>
</dbReference>
<sequence length="409" mass="47100">MDSDVHSEQRICVKLAEGTKYAHKVCQVLQPGATNRYTHAMMWKGGAEWCLEFPDRSQWLIFKQMHDECYSHNIRAASVRNIPTPGVHLVGIHDDNDMVSFVRSEDYLVHIGTDVEIALDEARVLYNMDSDDEEWISSRQKFLVRDNNATLELAEDLFERVMDKLEKFAYSHDSNELSIVQMKELETDDLPLDIIEVIHAYWQAKRQKKGMPLIRHFQFAMWKVYEQQLHEWESKVCRMQGSSNGYQGKKMPPKPALFAFCLRPRGLDVPYKGPKQRSHKKLMSTGCHSFSRQHDGFYRQGSLQEQVLFGHLSPRKVLHQDFSGQILSKGVQPLLSLMITSRRLPSALRELNGAHLTIGTLSFMTGRTQSISFRARPLLILRSSNCGMLQAQHSTLLPWRSSRGKRLTA</sequence>
<dbReference type="Pfam" id="PF10513">
    <property type="entry name" value="EPL1"/>
    <property type="match status" value="1"/>
</dbReference>
<dbReference type="InterPro" id="IPR019542">
    <property type="entry name" value="Enhancer_polycomb-like_N"/>
</dbReference>
<comment type="similarity">
    <text evidence="2 6">Belongs to the enhancer of polycomb family.</text>
</comment>
<gene>
    <name evidence="8" type="ORF">ZEAMMB73_Zm00001d039608</name>
</gene>
<dbReference type="ExpressionAtlas" id="A0A1D6MJC0">
    <property type="expression patterns" value="baseline and differential"/>
</dbReference>
<dbReference type="AlphaFoldDB" id="A0A1D6MJC0"/>
<protein>
    <recommendedName>
        <fullName evidence="6">Enhancer of polycomb-like protein</fullName>
    </recommendedName>
</protein>
<dbReference type="InterPro" id="IPR024943">
    <property type="entry name" value="Enhancer_polycomb"/>
</dbReference>
<organism evidence="8">
    <name type="scientific">Zea mays</name>
    <name type="common">Maize</name>
    <dbReference type="NCBI Taxonomy" id="4577"/>
    <lineage>
        <taxon>Eukaryota</taxon>
        <taxon>Viridiplantae</taxon>
        <taxon>Streptophyta</taxon>
        <taxon>Embryophyta</taxon>
        <taxon>Tracheophyta</taxon>
        <taxon>Spermatophyta</taxon>
        <taxon>Magnoliopsida</taxon>
        <taxon>Liliopsida</taxon>
        <taxon>Poales</taxon>
        <taxon>Poaceae</taxon>
        <taxon>PACMAD clade</taxon>
        <taxon>Panicoideae</taxon>
        <taxon>Andropogonodae</taxon>
        <taxon>Andropogoneae</taxon>
        <taxon>Tripsacinae</taxon>
        <taxon>Zea</taxon>
    </lineage>
</organism>
<evidence type="ECO:0000256" key="5">
    <source>
        <dbReference type="ARBA" id="ARBA00023242"/>
    </source>
</evidence>
<evidence type="ECO:0000256" key="2">
    <source>
        <dbReference type="ARBA" id="ARBA00008035"/>
    </source>
</evidence>
<accession>A0A1D6MJC0</accession>
<comment type="subcellular location">
    <subcellularLocation>
        <location evidence="1 6">Nucleus</location>
    </subcellularLocation>
</comment>
<dbReference type="GO" id="GO:0006357">
    <property type="term" value="P:regulation of transcription by RNA polymerase II"/>
    <property type="evidence" value="ECO:0007669"/>
    <property type="project" value="InterPro"/>
</dbReference>
<dbReference type="PANTHER" id="PTHR14898">
    <property type="entry name" value="ENHANCER OF POLYCOMB"/>
    <property type="match status" value="1"/>
</dbReference>
<name>A0A1D6MJC0_MAIZE</name>
<evidence type="ECO:0000256" key="1">
    <source>
        <dbReference type="ARBA" id="ARBA00004123"/>
    </source>
</evidence>
<evidence type="ECO:0000259" key="7">
    <source>
        <dbReference type="Pfam" id="PF10513"/>
    </source>
</evidence>
<evidence type="ECO:0000313" key="8">
    <source>
        <dbReference type="EMBL" id="ONM29422.1"/>
    </source>
</evidence>
<evidence type="ECO:0000256" key="3">
    <source>
        <dbReference type="ARBA" id="ARBA00023015"/>
    </source>
</evidence>
<proteinExistence type="inferred from homology"/>
<keyword evidence="3 6" id="KW-0805">Transcription regulation</keyword>
<evidence type="ECO:0000256" key="4">
    <source>
        <dbReference type="ARBA" id="ARBA00023163"/>
    </source>
</evidence>
<dbReference type="GO" id="GO:0035267">
    <property type="term" value="C:NuA4 histone acetyltransferase complex"/>
    <property type="evidence" value="ECO:0007669"/>
    <property type="project" value="InterPro"/>
</dbReference>